<feature type="domain" description="Protein kinase" evidence="6">
    <location>
        <begin position="10"/>
        <end position="266"/>
    </location>
</feature>
<dbReference type="PROSITE" id="PS50011">
    <property type="entry name" value="PROTEIN_KINASE_DOM"/>
    <property type="match status" value="1"/>
</dbReference>
<accession>A0ABY9PX36</accession>
<evidence type="ECO:0000313" key="7">
    <source>
        <dbReference type="EMBL" id="WMT79789.1"/>
    </source>
</evidence>
<dbReference type="Gene3D" id="3.30.200.20">
    <property type="entry name" value="Phosphorylase Kinase, domain 1"/>
    <property type="match status" value="1"/>
</dbReference>
<keyword evidence="1" id="KW-0723">Serine/threonine-protein kinase</keyword>
<sequence>MEISPKLNLKILQKINSEGVNSALYIVEDRQLNCEMILKQIDKKKLKEYNKYFEESKKISSLNHPNIIKINYATYDDEYIYITMPYYRKGSLNHILDSRSLTVREIIKYSLDFLSAIYYVHDNNIIHCDIKPNNILIDDNNQAILCDFGSAIKLDIHGCGKLKNVYYKHIAPEQCFTSTVDGSIDVYQVGTTLYRMCNGNEEYNNQLKRYKNLNDLKIAISKGKFPVRKKYLPHIPKSLIEVIEKCLQVNREDRYEDILDILNDLSKIKENLDWRYDKRSKDYFTWIKDDNYIILKREDKIWSIESNIIKDTKSNMEVESKAQGYRIIRKIIKENQKNLL</sequence>
<dbReference type="SUPFAM" id="SSF56112">
    <property type="entry name" value="Protein kinase-like (PK-like)"/>
    <property type="match status" value="1"/>
</dbReference>
<dbReference type="CDD" id="cd14014">
    <property type="entry name" value="STKc_PknB_like"/>
    <property type="match status" value="1"/>
</dbReference>
<keyword evidence="2 7" id="KW-0808">Transferase</keyword>
<dbReference type="GO" id="GO:0004674">
    <property type="term" value="F:protein serine/threonine kinase activity"/>
    <property type="evidence" value="ECO:0007669"/>
    <property type="project" value="UniProtKB-EC"/>
</dbReference>
<dbReference type="InterPro" id="IPR011009">
    <property type="entry name" value="Kinase-like_dom_sf"/>
</dbReference>
<dbReference type="Proteomes" id="UP001235030">
    <property type="component" value="Chromosome"/>
</dbReference>
<evidence type="ECO:0000256" key="1">
    <source>
        <dbReference type="ARBA" id="ARBA00022527"/>
    </source>
</evidence>
<evidence type="ECO:0000256" key="5">
    <source>
        <dbReference type="ARBA" id="ARBA00022840"/>
    </source>
</evidence>
<keyword evidence="4 7" id="KW-0418">Kinase</keyword>
<evidence type="ECO:0000256" key="2">
    <source>
        <dbReference type="ARBA" id="ARBA00022679"/>
    </source>
</evidence>
<keyword evidence="8" id="KW-1185">Reference proteome</keyword>
<keyword evidence="3" id="KW-0547">Nucleotide-binding</keyword>
<dbReference type="InterPro" id="IPR000719">
    <property type="entry name" value="Prot_kinase_dom"/>
</dbReference>
<evidence type="ECO:0000256" key="3">
    <source>
        <dbReference type="ARBA" id="ARBA00022741"/>
    </source>
</evidence>
<evidence type="ECO:0000313" key="8">
    <source>
        <dbReference type="Proteomes" id="UP001235030"/>
    </source>
</evidence>
<gene>
    <name evidence="7" type="primary">pknD</name>
    <name evidence="7" type="ORF">TEMA_00560</name>
</gene>
<evidence type="ECO:0000259" key="6">
    <source>
        <dbReference type="PROSITE" id="PS50011"/>
    </source>
</evidence>
<dbReference type="Gene3D" id="1.10.510.10">
    <property type="entry name" value="Transferase(Phosphotransferase) domain 1"/>
    <property type="match status" value="1"/>
</dbReference>
<dbReference type="PANTHER" id="PTHR24345">
    <property type="entry name" value="SERINE/THREONINE-PROTEIN KINASE PLK"/>
    <property type="match status" value="1"/>
</dbReference>
<reference evidence="7 8" key="1">
    <citation type="submission" date="2022-07" db="EMBL/GenBank/DDBJ databases">
        <title>Genome sequence of Terrisporobacter mayombei DSM6539.</title>
        <authorList>
            <person name="Boeer T."/>
            <person name="Bengelsdorf F.R."/>
            <person name="Daniel R."/>
            <person name="Poehlein A."/>
        </authorList>
    </citation>
    <scope>NUCLEOTIDE SEQUENCE [LARGE SCALE GENOMIC DNA]</scope>
    <source>
        <strain evidence="7 8">DSM 6539</strain>
    </source>
</reference>
<dbReference type="RefSeq" id="WP_228106275.1">
    <property type="nucleotide sequence ID" value="NZ_CP101637.1"/>
</dbReference>
<proteinExistence type="predicted"/>
<evidence type="ECO:0000256" key="4">
    <source>
        <dbReference type="ARBA" id="ARBA00022777"/>
    </source>
</evidence>
<dbReference type="EMBL" id="CP101637">
    <property type="protein sequence ID" value="WMT79789.1"/>
    <property type="molecule type" value="Genomic_DNA"/>
</dbReference>
<dbReference type="PANTHER" id="PTHR24345:SF0">
    <property type="entry name" value="CELL CYCLE SERINE_THREONINE-PROTEIN KINASE CDC5_MSD2"/>
    <property type="match status" value="1"/>
</dbReference>
<dbReference type="SMART" id="SM00220">
    <property type="entry name" value="S_TKc"/>
    <property type="match status" value="1"/>
</dbReference>
<dbReference type="InterPro" id="IPR008271">
    <property type="entry name" value="Ser/Thr_kinase_AS"/>
</dbReference>
<dbReference type="PROSITE" id="PS00108">
    <property type="entry name" value="PROTEIN_KINASE_ST"/>
    <property type="match status" value="1"/>
</dbReference>
<protein>
    <submittedName>
        <fullName evidence="7">Serine/threonine-protein kinase PknD</fullName>
        <ecNumber evidence="7">2.7.11.1</ecNumber>
    </submittedName>
</protein>
<keyword evidence="5" id="KW-0067">ATP-binding</keyword>
<organism evidence="7 8">
    <name type="scientific">Terrisporobacter mayombei</name>
    <dbReference type="NCBI Taxonomy" id="1541"/>
    <lineage>
        <taxon>Bacteria</taxon>
        <taxon>Bacillati</taxon>
        <taxon>Bacillota</taxon>
        <taxon>Clostridia</taxon>
        <taxon>Peptostreptococcales</taxon>
        <taxon>Peptostreptococcaceae</taxon>
        <taxon>Terrisporobacter</taxon>
    </lineage>
</organism>
<dbReference type="Pfam" id="PF00069">
    <property type="entry name" value="Pkinase"/>
    <property type="match status" value="1"/>
</dbReference>
<dbReference type="EC" id="2.7.11.1" evidence="7"/>
<name>A0ABY9PX36_9FIRM</name>